<dbReference type="Proteomes" id="UP000016424">
    <property type="component" value="Unassembled WGS sequence"/>
</dbReference>
<gene>
    <name evidence="1" type="ORF">GBL_2188</name>
</gene>
<dbReference type="AlphaFoldDB" id="U2WT71"/>
<proteinExistence type="predicted"/>
<sequence length="48" mass="5372">MRRETGCQTDSFSFRPETQQQKAKAKEAKAVLFSFGTVDVTAFVKVMA</sequence>
<comment type="caution">
    <text evidence="1">The sequence shown here is derived from an EMBL/GenBank/DDBJ whole genome shotgun (WGS) entry which is preliminary data.</text>
</comment>
<accession>U2WT71</accession>
<evidence type="ECO:0000313" key="2">
    <source>
        <dbReference type="Proteomes" id="UP000016424"/>
    </source>
</evidence>
<dbReference type="EMBL" id="BASG01000021">
    <property type="protein sequence ID" value="GAD13971.1"/>
    <property type="molecule type" value="Genomic_DNA"/>
</dbReference>
<name>U2WT71_GEOKU</name>
<protein>
    <submittedName>
        <fullName evidence="1">Uncharacterized protein</fullName>
    </submittedName>
</protein>
<organism evidence="1 2">
    <name type="scientific">Geobacillus kaustophilus GBlys</name>
    <dbReference type="NCBI Taxonomy" id="1337888"/>
    <lineage>
        <taxon>Bacteria</taxon>
        <taxon>Bacillati</taxon>
        <taxon>Bacillota</taxon>
        <taxon>Bacilli</taxon>
        <taxon>Bacillales</taxon>
        <taxon>Anoxybacillaceae</taxon>
        <taxon>Geobacillus</taxon>
        <taxon>Geobacillus thermoleovorans group</taxon>
    </lineage>
</organism>
<evidence type="ECO:0000313" key="1">
    <source>
        <dbReference type="EMBL" id="GAD13971.1"/>
    </source>
</evidence>
<reference evidence="2" key="1">
    <citation type="journal article" date="2013" name="Genome">
        <title>Draft Genome Sequence of Geobacillus kaustophilus GBlys, a Lysogenic Strain with Bacteriophage phiOH2.</title>
        <authorList>
            <person name="Doi K."/>
            <person name="Mori K."/>
            <person name="Martono H."/>
            <person name="Nagayoshi Y."/>
            <person name="Fujino Y."/>
            <person name="Tashiro K."/>
            <person name="Kuhara S."/>
            <person name="Ohshima T."/>
        </authorList>
    </citation>
    <scope>NUCLEOTIDE SEQUENCE [LARGE SCALE GENOMIC DNA]</scope>
    <source>
        <strain evidence="2">GBlys</strain>
    </source>
</reference>